<name>A0A136IR66_9PEZI</name>
<sequence>MVDAVMRIAGETRHNSYYNNNTESDEPVPITITTNTNTTTTTGGSNSRDGGGKKQTAVWLDQLCINQASEDDKTTHVGAMDLIYRSARRVVILLEDVQLADSHEEAAALAYKGFYQDMCDEVAAGGLEGTEKAAFVGGYFARREREWCETRR</sequence>
<dbReference type="InterPro" id="IPR010730">
    <property type="entry name" value="HET"/>
</dbReference>
<organism evidence="2 3">
    <name type="scientific">Microdochium bolleyi</name>
    <dbReference type="NCBI Taxonomy" id="196109"/>
    <lineage>
        <taxon>Eukaryota</taxon>
        <taxon>Fungi</taxon>
        <taxon>Dikarya</taxon>
        <taxon>Ascomycota</taxon>
        <taxon>Pezizomycotina</taxon>
        <taxon>Sordariomycetes</taxon>
        <taxon>Xylariomycetidae</taxon>
        <taxon>Xylariales</taxon>
        <taxon>Microdochiaceae</taxon>
        <taxon>Microdochium</taxon>
    </lineage>
</organism>
<dbReference type="InParanoid" id="A0A136IR66"/>
<gene>
    <name evidence="2" type="ORF">Micbo1qcDRAFT_167725</name>
</gene>
<feature type="domain" description="Heterokaryon incompatibility" evidence="1">
    <location>
        <begin position="44"/>
        <end position="99"/>
    </location>
</feature>
<dbReference type="PANTHER" id="PTHR24148:SF73">
    <property type="entry name" value="HET DOMAIN PROTEIN (AFU_ORTHOLOGUE AFUA_8G01020)"/>
    <property type="match status" value="1"/>
</dbReference>
<dbReference type="AlphaFoldDB" id="A0A136IR66"/>
<keyword evidence="3" id="KW-1185">Reference proteome</keyword>
<evidence type="ECO:0000313" key="2">
    <source>
        <dbReference type="EMBL" id="KXJ87376.1"/>
    </source>
</evidence>
<dbReference type="InterPro" id="IPR052895">
    <property type="entry name" value="HetReg/Transcr_Mod"/>
</dbReference>
<protein>
    <recommendedName>
        <fullName evidence="1">Heterokaryon incompatibility domain-containing protein</fullName>
    </recommendedName>
</protein>
<dbReference type="EMBL" id="KQ964263">
    <property type="protein sequence ID" value="KXJ87376.1"/>
    <property type="molecule type" value="Genomic_DNA"/>
</dbReference>
<dbReference type="OrthoDB" id="3553147at2759"/>
<evidence type="ECO:0000259" key="1">
    <source>
        <dbReference type="Pfam" id="PF06985"/>
    </source>
</evidence>
<evidence type="ECO:0000313" key="3">
    <source>
        <dbReference type="Proteomes" id="UP000070501"/>
    </source>
</evidence>
<dbReference type="PANTHER" id="PTHR24148">
    <property type="entry name" value="ANKYRIN REPEAT DOMAIN-CONTAINING PROTEIN 39 HOMOLOG-RELATED"/>
    <property type="match status" value="1"/>
</dbReference>
<accession>A0A136IR66</accession>
<proteinExistence type="predicted"/>
<dbReference type="Proteomes" id="UP000070501">
    <property type="component" value="Unassembled WGS sequence"/>
</dbReference>
<reference evidence="3" key="1">
    <citation type="submission" date="2016-02" db="EMBL/GenBank/DDBJ databases">
        <title>Draft genome sequence of Microdochium bolleyi, a fungal endophyte of beachgrass.</title>
        <authorList>
            <consortium name="DOE Joint Genome Institute"/>
            <person name="David A.S."/>
            <person name="May G."/>
            <person name="Haridas S."/>
            <person name="Lim J."/>
            <person name="Wang M."/>
            <person name="Labutti K."/>
            <person name="Lipzen A."/>
            <person name="Barry K."/>
            <person name="Grigoriev I.V."/>
        </authorList>
    </citation>
    <scope>NUCLEOTIDE SEQUENCE [LARGE SCALE GENOMIC DNA]</scope>
    <source>
        <strain evidence="3">J235TASD1</strain>
    </source>
</reference>
<feature type="non-terminal residue" evidence="2">
    <location>
        <position position="152"/>
    </location>
</feature>
<dbReference type="Pfam" id="PF06985">
    <property type="entry name" value="HET"/>
    <property type="match status" value="1"/>
</dbReference>